<reference evidence="2 3" key="1">
    <citation type="journal article" date="2016" name="Nat. Commun.">
        <title>Thousands of microbial genomes shed light on interconnected biogeochemical processes in an aquifer system.</title>
        <authorList>
            <person name="Anantharaman K."/>
            <person name="Brown C.T."/>
            <person name="Hug L.A."/>
            <person name="Sharon I."/>
            <person name="Castelle C.J."/>
            <person name="Probst A.J."/>
            <person name="Thomas B.C."/>
            <person name="Singh A."/>
            <person name="Wilkins M.J."/>
            <person name="Karaoz U."/>
            <person name="Brodie E.L."/>
            <person name="Williams K.H."/>
            <person name="Hubbard S.S."/>
            <person name="Banfield J.F."/>
        </authorList>
    </citation>
    <scope>NUCLEOTIDE SEQUENCE [LARGE SCALE GENOMIC DNA]</scope>
</reference>
<dbReference type="PROSITE" id="PS51257">
    <property type="entry name" value="PROKAR_LIPOPROTEIN"/>
    <property type="match status" value="1"/>
</dbReference>
<evidence type="ECO:0000313" key="3">
    <source>
        <dbReference type="Proteomes" id="UP000176603"/>
    </source>
</evidence>
<evidence type="ECO:0000313" key="2">
    <source>
        <dbReference type="EMBL" id="OGL78370.1"/>
    </source>
</evidence>
<accession>A0A1F7UJC1</accession>
<dbReference type="AlphaFoldDB" id="A0A1F7UJC1"/>
<dbReference type="Proteomes" id="UP000176603">
    <property type="component" value="Unassembled WGS sequence"/>
</dbReference>
<name>A0A1F7UJC1_9BACT</name>
<feature type="region of interest" description="Disordered" evidence="1">
    <location>
        <begin position="377"/>
        <end position="396"/>
    </location>
</feature>
<proteinExistence type="predicted"/>
<gene>
    <name evidence="2" type="ORF">A3E39_02615</name>
</gene>
<dbReference type="EMBL" id="MGEH01000032">
    <property type="protein sequence ID" value="OGL78370.1"/>
    <property type="molecule type" value="Genomic_DNA"/>
</dbReference>
<feature type="compositionally biased region" description="Pro residues" evidence="1">
    <location>
        <begin position="381"/>
        <end position="392"/>
    </location>
</feature>
<evidence type="ECO:0000256" key="1">
    <source>
        <dbReference type="SAM" id="MobiDB-lite"/>
    </source>
</evidence>
<organism evidence="2 3">
    <name type="scientific">Candidatus Uhrbacteria bacterium RIFCSPHIGHO2_12_FULL_60_25</name>
    <dbReference type="NCBI Taxonomy" id="1802399"/>
    <lineage>
        <taxon>Bacteria</taxon>
        <taxon>Candidatus Uhriibacteriota</taxon>
    </lineage>
</organism>
<comment type="caution">
    <text evidence="2">The sequence shown here is derived from an EMBL/GenBank/DDBJ whole genome shotgun (WGS) entry which is preliminary data.</text>
</comment>
<protein>
    <submittedName>
        <fullName evidence="2">Uncharacterized protein</fullName>
    </submittedName>
</protein>
<sequence length="511" mass="54134">MQTRFRYGILIILIFVTMMMGCGERIPMTDNADDGTVSWSNDDLKTLACSNDAQCAPYKECVVGGSVGCYQSHCAGFRNDVTIYKCVNRIWDQYGDGETPPQTNICGKVNAPPEQKAIDPGDISCKYVSGIPRPWGRLWIQLTADTANSTVTIHALNLYGVRADGTLVLIAGTDAGDSTITWFETNDRATWYQAESEKKSGLPVPPNFTFTVQSTTQILHMGNDGGDLTGFVDAFATADISTTGDAKGQIGIDFRTDSWNKAVIEGSMSDWMSCTTGSIRLSLPRASAPTICDGTISTICVPSQETCNNADDDCDGQKDNGNPGGGASCSTGKLGVCSAGTTSCQKGSLICVQNVQHSNEVCGDNLDNDCDGTTDNASVCAPPPPPPPPPSNGCPSTGVKITAGSSLLASCPTLEIVTWDDNGWTLESDPGQPLTISDPWPGGYAYVTTKCNGMLKTGDWPQVTIKAAGFSQICVQGTDVTDNTFVCWDEYSSVYRPSVPLSASGVGYCPP</sequence>
<dbReference type="STRING" id="1802399.A3E39_02615"/>